<evidence type="ECO:0000313" key="8">
    <source>
        <dbReference type="EMBL" id="KAK2560030.1"/>
    </source>
</evidence>
<dbReference type="PRINTS" id="PR00878">
    <property type="entry name" value="CHOLNESTRASE"/>
</dbReference>
<evidence type="ECO:0000256" key="1">
    <source>
        <dbReference type="ARBA" id="ARBA00005964"/>
    </source>
</evidence>
<keyword evidence="3 5" id="KW-0378">Hydrolase</keyword>
<dbReference type="AlphaFoldDB" id="A0AAD9V440"/>
<protein>
    <recommendedName>
        <fullName evidence="5">Carboxylic ester hydrolase</fullName>
        <ecNumber evidence="5">3.1.1.-</ecNumber>
    </recommendedName>
</protein>
<feature type="chain" id="PRO_5041767635" description="Carboxylic ester hydrolase" evidence="5">
    <location>
        <begin position="24"/>
        <end position="523"/>
    </location>
</feature>
<dbReference type="Gene3D" id="3.40.50.1820">
    <property type="entry name" value="alpha/beta hydrolase"/>
    <property type="match status" value="2"/>
</dbReference>
<feature type="transmembrane region" description="Helical" evidence="6">
    <location>
        <begin position="473"/>
        <end position="493"/>
    </location>
</feature>
<dbReference type="EMBL" id="JARQWQ010000038">
    <property type="protein sequence ID" value="KAK2560030.1"/>
    <property type="molecule type" value="Genomic_DNA"/>
</dbReference>
<reference evidence="8" key="2">
    <citation type="journal article" date="2023" name="Science">
        <title>Genomic signatures of disease resistance in endangered staghorn corals.</title>
        <authorList>
            <person name="Vollmer S.V."/>
            <person name="Selwyn J.D."/>
            <person name="Despard B.A."/>
            <person name="Roesel C.L."/>
        </authorList>
    </citation>
    <scope>NUCLEOTIDE SEQUENCE</scope>
    <source>
        <strain evidence="8">K2</strain>
    </source>
</reference>
<evidence type="ECO:0000256" key="6">
    <source>
        <dbReference type="SAM" id="Phobius"/>
    </source>
</evidence>
<reference evidence="8" key="1">
    <citation type="journal article" date="2023" name="G3 (Bethesda)">
        <title>Whole genome assembly and annotation of the endangered Caribbean coral Acropora cervicornis.</title>
        <authorList>
            <person name="Selwyn J.D."/>
            <person name="Vollmer S.V."/>
        </authorList>
    </citation>
    <scope>NUCLEOTIDE SEQUENCE</scope>
    <source>
        <strain evidence="8">K2</strain>
    </source>
</reference>
<dbReference type="InterPro" id="IPR002018">
    <property type="entry name" value="CarbesteraseB"/>
</dbReference>
<dbReference type="InterPro" id="IPR051093">
    <property type="entry name" value="Neuroligin/BSAL"/>
</dbReference>
<feature type="active site" description="Acyl-ester intermediate" evidence="4">
    <location>
        <position position="208"/>
    </location>
</feature>
<sequence>MALAKIKILTLVFLASSLSFVSSDTEKIVKTTHGPVRGESIMLSTEKVLIRYLGIPFARAKRFEAPQSPTSWTVPLNATSFGYSCWQGISIMVESNATMSEDCLTVNVFIPETGSRLLPVMVFIYGGGFSFGSSAYRIYNGQYLATEGEVVVVTFNYRLGVLGFLSTGTKDLPGNYGLLDQVKALQWVQENIERFGGDPKKVTIFGQSAGAASVALHMLSPLSHGLYHKVILENLPINLLLRGEFNQVGISAIIGVTQNEGAFFVMPIKGNKRWVYNQTEKVPDAIIFEYTDWTNKTNPLVVRKQYIDVITDSSFKAPAILSAKAFVDKKIKTYFYSFDYYHSSHFPSWAGVFHSADLPFVFGSYFDHYNSSVTLAEQGVKIIFAKTVMTMWSNFAKNETPADPKTWPEYTLENQEYISLKPSSSVEKDLLPEKMAFWNSLVPLLTKPEPSDTPVKPTVMPCREKFYEGTKPGLIAAVVVLAILVVVLIAFVCRLKGQLKAEKTASVPSEYETSKLIHSSRCV</sequence>
<evidence type="ECO:0000259" key="7">
    <source>
        <dbReference type="Pfam" id="PF00135"/>
    </source>
</evidence>
<keyword evidence="6" id="KW-0812">Transmembrane</keyword>
<feature type="active site" description="Charge relay system" evidence="4">
    <location>
        <position position="260"/>
    </location>
</feature>
<dbReference type="InterPro" id="IPR019819">
    <property type="entry name" value="Carboxylesterase_B_CS"/>
</dbReference>
<evidence type="ECO:0000256" key="3">
    <source>
        <dbReference type="ARBA" id="ARBA00022801"/>
    </source>
</evidence>
<keyword evidence="9" id="KW-1185">Reference proteome</keyword>
<evidence type="ECO:0000256" key="5">
    <source>
        <dbReference type="RuleBase" id="RU361235"/>
    </source>
</evidence>
<gene>
    <name evidence="8" type="ORF">P5673_017618</name>
</gene>
<evidence type="ECO:0000313" key="9">
    <source>
        <dbReference type="Proteomes" id="UP001249851"/>
    </source>
</evidence>
<evidence type="ECO:0000256" key="2">
    <source>
        <dbReference type="ARBA" id="ARBA00022729"/>
    </source>
</evidence>
<feature type="signal peptide" evidence="5">
    <location>
        <begin position="1"/>
        <end position="23"/>
    </location>
</feature>
<name>A0AAD9V440_ACRCE</name>
<dbReference type="PROSITE" id="PS00941">
    <property type="entry name" value="CARBOXYLESTERASE_B_2"/>
    <property type="match status" value="1"/>
</dbReference>
<dbReference type="EC" id="3.1.1.-" evidence="5"/>
<comment type="caution">
    <text evidence="8">The sequence shown here is derived from an EMBL/GenBank/DDBJ whole genome shotgun (WGS) entry which is preliminary data.</text>
</comment>
<accession>A0AAD9V440</accession>
<keyword evidence="6" id="KW-1133">Transmembrane helix</keyword>
<dbReference type="InterPro" id="IPR000997">
    <property type="entry name" value="Cholinesterase"/>
</dbReference>
<feature type="domain" description="Carboxylesterase type B" evidence="7">
    <location>
        <begin position="234"/>
        <end position="438"/>
    </location>
</feature>
<dbReference type="GO" id="GO:0004104">
    <property type="term" value="F:cholinesterase activity"/>
    <property type="evidence" value="ECO:0007669"/>
    <property type="project" value="InterPro"/>
</dbReference>
<proteinExistence type="inferred from homology"/>
<dbReference type="PANTHER" id="PTHR43903">
    <property type="entry name" value="NEUROLIGIN"/>
    <property type="match status" value="1"/>
</dbReference>
<keyword evidence="2 5" id="KW-0732">Signal</keyword>
<keyword evidence="6" id="KW-0472">Membrane</keyword>
<feature type="domain" description="Carboxylesterase type B" evidence="7">
    <location>
        <begin position="26"/>
        <end position="233"/>
    </location>
</feature>
<dbReference type="PROSITE" id="PS00122">
    <property type="entry name" value="CARBOXYLESTERASE_B_1"/>
    <property type="match status" value="1"/>
</dbReference>
<dbReference type="InterPro" id="IPR029058">
    <property type="entry name" value="AB_hydrolase_fold"/>
</dbReference>
<dbReference type="SUPFAM" id="SSF53474">
    <property type="entry name" value="alpha/beta-Hydrolases"/>
    <property type="match status" value="1"/>
</dbReference>
<organism evidence="8 9">
    <name type="scientific">Acropora cervicornis</name>
    <name type="common">Staghorn coral</name>
    <dbReference type="NCBI Taxonomy" id="6130"/>
    <lineage>
        <taxon>Eukaryota</taxon>
        <taxon>Metazoa</taxon>
        <taxon>Cnidaria</taxon>
        <taxon>Anthozoa</taxon>
        <taxon>Hexacorallia</taxon>
        <taxon>Scleractinia</taxon>
        <taxon>Astrocoeniina</taxon>
        <taxon>Acroporidae</taxon>
        <taxon>Acropora</taxon>
    </lineage>
</organism>
<dbReference type="Proteomes" id="UP001249851">
    <property type="component" value="Unassembled WGS sequence"/>
</dbReference>
<dbReference type="InterPro" id="IPR019826">
    <property type="entry name" value="Carboxylesterase_B_AS"/>
</dbReference>
<evidence type="ECO:0000256" key="4">
    <source>
        <dbReference type="PIRSR" id="PIRSR600997-1"/>
    </source>
</evidence>
<dbReference type="Pfam" id="PF00135">
    <property type="entry name" value="COesterase"/>
    <property type="match status" value="2"/>
</dbReference>
<feature type="active site" description="Charge relay system" evidence="4">
    <location>
        <position position="354"/>
    </location>
</feature>
<comment type="similarity">
    <text evidence="1 5">Belongs to the type-B carboxylesterase/lipase family.</text>
</comment>